<evidence type="ECO:0000313" key="3">
    <source>
        <dbReference type="Proteomes" id="UP000299102"/>
    </source>
</evidence>
<keyword evidence="2" id="KW-0269">Exonuclease</keyword>
<protein>
    <submittedName>
        <fullName evidence="2">Exonuclease</fullName>
    </submittedName>
</protein>
<name>A0A4C1SBR3_EUMVA</name>
<keyword evidence="3" id="KW-1185">Reference proteome</keyword>
<dbReference type="CDD" id="cd22343">
    <property type="entry name" value="PDDEXK_lambda_exonuclease-like"/>
    <property type="match status" value="1"/>
</dbReference>
<dbReference type="PANTHER" id="PTHR39953">
    <property type="entry name" value="RE54151P"/>
    <property type="match status" value="1"/>
</dbReference>
<gene>
    <name evidence="2" type="primary">exo</name>
    <name evidence="2" type="ORF">EVAR_112_1</name>
</gene>
<dbReference type="AlphaFoldDB" id="A0A4C1SBR3"/>
<dbReference type="EMBL" id="BGZK01000001">
    <property type="protein sequence ID" value="GBO98520.1"/>
    <property type="molecule type" value="Genomic_DNA"/>
</dbReference>
<dbReference type="GO" id="GO:0004527">
    <property type="term" value="F:exonuclease activity"/>
    <property type="evidence" value="ECO:0007669"/>
    <property type="project" value="UniProtKB-KW"/>
</dbReference>
<proteinExistence type="predicted"/>
<organism evidence="2 3">
    <name type="scientific">Eumeta variegata</name>
    <name type="common">Bagworm moth</name>
    <name type="synonym">Eumeta japonica</name>
    <dbReference type="NCBI Taxonomy" id="151549"/>
    <lineage>
        <taxon>Eukaryota</taxon>
        <taxon>Metazoa</taxon>
        <taxon>Ecdysozoa</taxon>
        <taxon>Arthropoda</taxon>
        <taxon>Hexapoda</taxon>
        <taxon>Insecta</taxon>
        <taxon>Pterygota</taxon>
        <taxon>Neoptera</taxon>
        <taxon>Endopterygota</taxon>
        <taxon>Lepidoptera</taxon>
        <taxon>Glossata</taxon>
        <taxon>Ditrysia</taxon>
        <taxon>Tineoidea</taxon>
        <taxon>Psychidae</taxon>
        <taxon>Oiketicinae</taxon>
        <taxon>Eumeta</taxon>
    </lineage>
</organism>
<comment type="caution">
    <text evidence="2">The sequence shown here is derived from an EMBL/GenBank/DDBJ whole genome shotgun (WGS) entry which is preliminary data.</text>
</comment>
<dbReference type="OrthoDB" id="261614at2759"/>
<dbReference type="Proteomes" id="UP000299102">
    <property type="component" value="Unassembled WGS sequence"/>
</dbReference>
<evidence type="ECO:0000259" key="1">
    <source>
        <dbReference type="Pfam" id="PF09588"/>
    </source>
</evidence>
<dbReference type="InterPro" id="IPR011335">
    <property type="entry name" value="Restrct_endonuc-II-like"/>
</dbReference>
<dbReference type="PANTHER" id="PTHR39953:SF1">
    <property type="entry name" value="RE54151P"/>
    <property type="match status" value="1"/>
</dbReference>
<accession>A0A4C1SBR3</accession>
<dbReference type="InterPro" id="IPR019080">
    <property type="entry name" value="YqaJ_viral_recombinase"/>
</dbReference>
<sequence length="187" mass="21215">MHTLVLEYKENSCDRFLEKIALSDADVYNIEKVTRAQHDSTLWHELRYGRITASRAFEFSRCKTNDGTLIALIMGGKLPDTLAMKRGRTLEDQVRKTVSIKLGKKINKCGLIVSKMHPMIAGSPDGICENSIIEIKCPTSAKTLKKYVCDGKLTQKFYLQVQLQMYLTGLKKGYYCVADSDYSENKM</sequence>
<dbReference type="SUPFAM" id="SSF52980">
    <property type="entry name" value="Restriction endonuclease-like"/>
    <property type="match status" value="1"/>
</dbReference>
<keyword evidence="2" id="KW-0540">Nuclease</keyword>
<keyword evidence="2" id="KW-0378">Hydrolase</keyword>
<evidence type="ECO:0000313" key="2">
    <source>
        <dbReference type="EMBL" id="GBO98520.1"/>
    </source>
</evidence>
<feature type="domain" description="YqaJ viral recombinase" evidence="1">
    <location>
        <begin position="43"/>
        <end position="170"/>
    </location>
</feature>
<reference evidence="2 3" key="1">
    <citation type="journal article" date="2019" name="Commun. Biol.">
        <title>The bagworm genome reveals a unique fibroin gene that provides high tensile strength.</title>
        <authorList>
            <person name="Kono N."/>
            <person name="Nakamura H."/>
            <person name="Ohtoshi R."/>
            <person name="Tomita M."/>
            <person name="Numata K."/>
            <person name="Arakawa K."/>
        </authorList>
    </citation>
    <scope>NUCLEOTIDE SEQUENCE [LARGE SCALE GENOMIC DNA]</scope>
</reference>
<dbReference type="InterPro" id="IPR011604">
    <property type="entry name" value="PDDEXK-like_dom_sf"/>
</dbReference>
<dbReference type="GO" id="GO:0006281">
    <property type="term" value="P:DNA repair"/>
    <property type="evidence" value="ECO:0007669"/>
    <property type="project" value="UniProtKB-ARBA"/>
</dbReference>
<dbReference type="Pfam" id="PF09588">
    <property type="entry name" value="YqaJ"/>
    <property type="match status" value="1"/>
</dbReference>
<dbReference type="Gene3D" id="3.90.320.10">
    <property type="match status" value="1"/>
</dbReference>